<reference evidence="3 4" key="1">
    <citation type="submission" date="2024-02" db="EMBL/GenBank/DDBJ databases">
        <title>Complete genome sequence of Pelagibacterium nitratireducens ZH15.</title>
        <authorList>
            <person name="Zhao L.H."/>
        </authorList>
    </citation>
    <scope>NUCLEOTIDE SEQUENCE [LARGE SCALE GENOMIC DNA]</scope>
    <source>
        <strain evidence="3 4">ZH15</strain>
    </source>
</reference>
<protein>
    <submittedName>
        <fullName evidence="3">Uncharacterized protein</fullName>
    </submittedName>
</protein>
<accession>A0ABZ2HZZ1</accession>
<keyword evidence="2" id="KW-1133">Transmembrane helix</keyword>
<dbReference type="Proteomes" id="UP001369958">
    <property type="component" value="Chromosome"/>
</dbReference>
<evidence type="ECO:0000313" key="4">
    <source>
        <dbReference type="Proteomes" id="UP001369958"/>
    </source>
</evidence>
<organism evidence="3 4">
    <name type="scientific">Pelagibacterium nitratireducens</name>
    <dbReference type="NCBI Taxonomy" id="1046114"/>
    <lineage>
        <taxon>Bacteria</taxon>
        <taxon>Pseudomonadati</taxon>
        <taxon>Pseudomonadota</taxon>
        <taxon>Alphaproteobacteria</taxon>
        <taxon>Hyphomicrobiales</taxon>
        <taxon>Devosiaceae</taxon>
        <taxon>Pelagibacterium</taxon>
    </lineage>
</organism>
<keyword evidence="4" id="KW-1185">Reference proteome</keyword>
<feature type="compositionally biased region" description="Polar residues" evidence="1">
    <location>
        <begin position="44"/>
        <end position="68"/>
    </location>
</feature>
<evidence type="ECO:0000256" key="1">
    <source>
        <dbReference type="SAM" id="MobiDB-lite"/>
    </source>
</evidence>
<sequence>MNPSLLDQAQPILIIAVLAGLVIGAVVFVGARLRLAGHHKTDRQQGSGTDAAQPSSVVQASGQASTPTRPLVPARRPLSRDTRQRATNLIDDIARFYQDRHTG</sequence>
<evidence type="ECO:0000313" key="3">
    <source>
        <dbReference type="EMBL" id="WWT33168.1"/>
    </source>
</evidence>
<feature type="region of interest" description="Disordered" evidence="1">
    <location>
        <begin position="38"/>
        <end position="84"/>
    </location>
</feature>
<proteinExistence type="predicted"/>
<dbReference type="EMBL" id="CP146275">
    <property type="protein sequence ID" value="WWT33168.1"/>
    <property type="molecule type" value="Genomic_DNA"/>
</dbReference>
<name>A0ABZ2HZZ1_9HYPH</name>
<dbReference type="RefSeq" id="WP_338608589.1">
    <property type="nucleotide sequence ID" value="NZ_CP146275.1"/>
</dbReference>
<keyword evidence="2" id="KW-0812">Transmembrane</keyword>
<feature type="transmembrane region" description="Helical" evidence="2">
    <location>
        <begin position="12"/>
        <end position="33"/>
    </location>
</feature>
<keyword evidence="2" id="KW-0472">Membrane</keyword>
<evidence type="ECO:0000256" key="2">
    <source>
        <dbReference type="SAM" id="Phobius"/>
    </source>
</evidence>
<gene>
    <name evidence="3" type="ORF">V6617_01475</name>
</gene>